<evidence type="ECO:0000313" key="2">
    <source>
        <dbReference type="Proteomes" id="UP000320876"/>
    </source>
</evidence>
<protein>
    <submittedName>
        <fullName evidence="1">Uncharacterized protein</fullName>
    </submittedName>
</protein>
<dbReference type="AlphaFoldDB" id="A0A542DIN7"/>
<dbReference type="RefSeq" id="WP_141998270.1">
    <property type="nucleotide sequence ID" value="NZ_VFML01000001.1"/>
</dbReference>
<evidence type="ECO:0000313" key="1">
    <source>
        <dbReference type="EMBL" id="TQJ02916.1"/>
    </source>
</evidence>
<sequence>MAAHNALVDKYNAKAAVYNECKAIVSTARTMKENAHRALREVMGKIESGLTEMMNLTRHCRWRRARRGRRGRTHR</sequence>
<gene>
    <name evidence="1" type="ORF">FB471_2666</name>
</gene>
<comment type="caution">
    <text evidence="1">The sequence shown here is derived from an EMBL/GenBank/DDBJ whole genome shotgun (WGS) entry which is preliminary data.</text>
</comment>
<proteinExistence type="predicted"/>
<name>A0A542DIN7_AMYCI</name>
<organism evidence="1 2">
    <name type="scientific">Amycolatopsis cihanbeyliensis</name>
    <dbReference type="NCBI Taxonomy" id="1128664"/>
    <lineage>
        <taxon>Bacteria</taxon>
        <taxon>Bacillati</taxon>
        <taxon>Actinomycetota</taxon>
        <taxon>Actinomycetes</taxon>
        <taxon>Pseudonocardiales</taxon>
        <taxon>Pseudonocardiaceae</taxon>
        <taxon>Amycolatopsis</taxon>
    </lineage>
</organism>
<reference evidence="1 2" key="1">
    <citation type="submission" date="2019-06" db="EMBL/GenBank/DDBJ databases">
        <title>Sequencing the genomes of 1000 actinobacteria strains.</title>
        <authorList>
            <person name="Klenk H.-P."/>
        </authorList>
    </citation>
    <scope>NUCLEOTIDE SEQUENCE [LARGE SCALE GENOMIC DNA]</scope>
    <source>
        <strain evidence="1 2">DSM 45679</strain>
    </source>
</reference>
<dbReference type="EMBL" id="VFML01000001">
    <property type="protein sequence ID" value="TQJ02916.1"/>
    <property type="molecule type" value="Genomic_DNA"/>
</dbReference>
<dbReference type="Proteomes" id="UP000320876">
    <property type="component" value="Unassembled WGS sequence"/>
</dbReference>
<keyword evidence="2" id="KW-1185">Reference proteome</keyword>
<accession>A0A542DIN7</accession>